<evidence type="ECO:0000256" key="1">
    <source>
        <dbReference type="ARBA" id="ARBA00004162"/>
    </source>
</evidence>
<feature type="non-terminal residue" evidence="12">
    <location>
        <position position="126"/>
    </location>
</feature>
<evidence type="ECO:0000256" key="5">
    <source>
        <dbReference type="ARBA" id="ARBA00022729"/>
    </source>
</evidence>
<organism evidence="12 13">
    <name type="scientific">Adineta ricciae</name>
    <name type="common">Rotifer</name>
    <dbReference type="NCBI Taxonomy" id="249248"/>
    <lineage>
        <taxon>Eukaryota</taxon>
        <taxon>Metazoa</taxon>
        <taxon>Spiralia</taxon>
        <taxon>Gnathifera</taxon>
        <taxon>Rotifera</taxon>
        <taxon>Eurotatoria</taxon>
        <taxon>Bdelloidea</taxon>
        <taxon>Adinetida</taxon>
        <taxon>Adinetidae</taxon>
        <taxon>Adineta</taxon>
    </lineage>
</organism>
<dbReference type="Proteomes" id="UP000663828">
    <property type="component" value="Unassembled WGS sequence"/>
</dbReference>
<gene>
    <name evidence="12" type="ORF">XAT740_LOCUS60740</name>
</gene>
<accession>A0A816GZ27</accession>
<sequence length="126" mass="14518">MYILLFVYVLPSLSFSINDFQTICQAGIRQDNTNYIHCARKQLKEIPNFTRITNTFYDELVLNDNQITDISSNAFQGLRVKRLNLSGNKIRSISPSAFLELSNYLEELTIEFDPDTIHQIPDAIQV</sequence>
<name>A0A816GZ27_ADIRI</name>
<dbReference type="GO" id="GO:0034220">
    <property type="term" value="P:monoatomic ion transmembrane transport"/>
    <property type="evidence" value="ECO:0007669"/>
    <property type="project" value="UniProtKB-KW"/>
</dbReference>
<dbReference type="InterPro" id="IPR051432">
    <property type="entry name" value="KCNMA1_auxiliary"/>
</dbReference>
<evidence type="ECO:0000256" key="3">
    <source>
        <dbReference type="ARBA" id="ARBA00022475"/>
    </source>
</evidence>
<dbReference type="SUPFAM" id="SSF52058">
    <property type="entry name" value="L domain-like"/>
    <property type="match status" value="1"/>
</dbReference>
<dbReference type="PROSITE" id="PS51450">
    <property type="entry name" value="LRR"/>
    <property type="match status" value="1"/>
</dbReference>
<keyword evidence="3" id="KW-1003">Cell membrane</keyword>
<evidence type="ECO:0000313" key="12">
    <source>
        <dbReference type="EMBL" id="CAF1681811.1"/>
    </source>
</evidence>
<keyword evidence="2" id="KW-0813">Transport</keyword>
<evidence type="ECO:0000256" key="2">
    <source>
        <dbReference type="ARBA" id="ARBA00022448"/>
    </source>
</evidence>
<feature type="signal peptide" evidence="11">
    <location>
        <begin position="1"/>
        <end position="16"/>
    </location>
</feature>
<keyword evidence="4" id="KW-0812">Transmembrane</keyword>
<comment type="subcellular location">
    <subcellularLocation>
        <location evidence="1">Cell membrane</location>
        <topology evidence="1">Single-pass membrane protein</topology>
    </subcellularLocation>
</comment>
<feature type="chain" id="PRO_5032969233" evidence="11">
    <location>
        <begin position="17"/>
        <end position="126"/>
    </location>
</feature>
<keyword evidence="7" id="KW-0406">Ion transport</keyword>
<keyword evidence="8" id="KW-0472">Membrane</keyword>
<evidence type="ECO:0000256" key="7">
    <source>
        <dbReference type="ARBA" id="ARBA00023065"/>
    </source>
</evidence>
<evidence type="ECO:0000256" key="8">
    <source>
        <dbReference type="ARBA" id="ARBA00023136"/>
    </source>
</evidence>
<evidence type="ECO:0000313" key="13">
    <source>
        <dbReference type="Proteomes" id="UP000663828"/>
    </source>
</evidence>
<dbReference type="InterPro" id="IPR001611">
    <property type="entry name" value="Leu-rich_rpt"/>
</dbReference>
<dbReference type="GO" id="GO:0005886">
    <property type="term" value="C:plasma membrane"/>
    <property type="evidence" value="ECO:0007669"/>
    <property type="project" value="UniProtKB-SubCell"/>
</dbReference>
<keyword evidence="13" id="KW-1185">Reference proteome</keyword>
<reference evidence="12" key="1">
    <citation type="submission" date="2021-02" db="EMBL/GenBank/DDBJ databases">
        <authorList>
            <person name="Nowell W R."/>
        </authorList>
    </citation>
    <scope>NUCLEOTIDE SEQUENCE</scope>
</reference>
<evidence type="ECO:0000256" key="6">
    <source>
        <dbReference type="ARBA" id="ARBA00022989"/>
    </source>
</evidence>
<evidence type="ECO:0000256" key="9">
    <source>
        <dbReference type="ARBA" id="ARBA00023157"/>
    </source>
</evidence>
<dbReference type="Gene3D" id="3.80.10.10">
    <property type="entry name" value="Ribonuclease Inhibitor"/>
    <property type="match status" value="1"/>
</dbReference>
<evidence type="ECO:0000256" key="4">
    <source>
        <dbReference type="ARBA" id="ARBA00022692"/>
    </source>
</evidence>
<keyword evidence="10" id="KW-0407">Ion channel</keyword>
<dbReference type="InterPro" id="IPR032675">
    <property type="entry name" value="LRR_dom_sf"/>
</dbReference>
<keyword evidence="5 11" id="KW-0732">Signal</keyword>
<evidence type="ECO:0000256" key="11">
    <source>
        <dbReference type="SAM" id="SignalP"/>
    </source>
</evidence>
<dbReference type="PANTHER" id="PTHR46473">
    <property type="entry name" value="GH08155P"/>
    <property type="match status" value="1"/>
</dbReference>
<comment type="caution">
    <text evidence="12">The sequence shown here is derived from an EMBL/GenBank/DDBJ whole genome shotgun (WGS) entry which is preliminary data.</text>
</comment>
<keyword evidence="9" id="KW-1015">Disulfide bond</keyword>
<dbReference type="Pfam" id="PF13855">
    <property type="entry name" value="LRR_8"/>
    <property type="match status" value="1"/>
</dbReference>
<protein>
    <submittedName>
        <fullName evidence="12">Uncharacterized protein</fullName>
    </submittedName>
</protein>
<evidence type="ECO:0000256" key="10">
    <source>
        <dbReference type="ARBA" id="ARBA00023303"/>
    </source>
</evidence>
<proteinExistence type="predicted"/>
<dbReference type="PANTHER" id="PTHR46473:SF10">
    <property type="entry name" value="LD45603P-RELATED"/>
    <property type="match status" value="1"/>
</dbReference>
<keyword evidence="6" id="KW-1133">Transmembrane helix</keyword>
<dbReference type="EMBL" id="CAJNOR010015289">
    <property type="protein sequence ID" value="CAF1681811.1"/>
    <property type="molecule type" value="Genomic_DNA"/>
</dbReference>
<dbReference type="AlphaFoldDB" id="A0A816GZ27"/>